<proteinExistence type="predicted"/>
<accession>A0A3N4HUT3</accession>
<dbReference type="OrthoDB" id="3797113at2759"/>
<keyword evidence="2" id="KW-0812">Transmembrane</keyword>
<reference evidence="3 4" key="1">
    <citation type="journal article" date="2018" name="Nat. Ecol. Evol.">
        <title>Pezizomycetes genomes reveal the molecular basis of ectomycorrhizal truffle lifestyle.</title>
        <authorList>
            <person name="Murat C."/>
            <person name="Payen T."/>
            <person name="Noel B."/>
            <person name="Kuo A."/>
            <person name="Morin E."/>
            <person name="Chen J."/>
            <person name="Kohler A."/>
            <person name="Krizsan K."/>
            <person name="Balestrini R."/>
            <person name="Da Silva C."/>
            <person name="Montanini B."/>
            <person name="Hainaut M."/>
            <person name="Levati E."/>
            <person name="Barry K.W."/>
            <person name="Belfiori B."/>
            <person name="Cichocki N."/>
            <person name="Clum A."/>
            <person name="Dockter R.B."/>
            <person name="Fauchery L."/>
            <person name="Guy J."/>
            <person name="Iotti M."/>
            <person name="Le Tacon F."/>
            <person name="Lindquist E.A."/>
            <person name="Lipzen A."/>
            <person name="Malagnac F."/>
            <person name="Mello A."/>
            <person name="Molinier V."/>
            <person name="Miyauchi S."/>
            <person name="Poulain J."/>
            <person name="Riccioni C."/>
            <person name="Rubini A."/>
            <person name="Sitrit Y."/>
            <person name="Splivallo R."/>
            <person name="Traeger S."/>
            <person name="Wang M."/>
            <person name="Zifcakova L."/>
            <person name="Wipf D."/>
            <person name="Zambonelli A."/>
            <person name="Paolocci F."/>
            <person name="Nowrousian M."/>
            <person name="Ottonello S."/>
            <person name="Baldrian P."/>
            <person name="Spatafora J.W."/>
            <person name="Henrissat B."/>
            <person name="Nagy L.G."/>
            <person name="Aury J.M."/>
            <person name="Wincker P."/>
            <person name="Grigoriev I.V."/>
            <person name="Bonfante P."/>
            <person name="Martin F.M."/>
        </authorList>
    </citation>
    <scope>NUCLEOTIDE SEQUENCE [LARGE SCALE GENOMIC DNA]</scope>
    <source>
        <strain evidence="3 4">RN42</strain>
    </source>
</reference>
<keyword evidence="2" id="KW-1133">Transmembrane helix</keyword>
<feature type="transmembrane region" description="Helical" evidence="2">
    <location>
        <begin position="151"/>
        <end position="173"/>
    </location>
</feature>
<feature type="transmembrane region" description="Helical" evidence="2">
    <location>
        <begin position="113"/>
        <end position="130"/>
    </location>
</feature>
<sequence>MFTATQLTQADTTSISYLHGFSRPLLTESTLISQLTLSIIYLVVLVLTLALTFTPYPPSTRISWILYLRAALTLFSLSFLLLSIRTGLLLKSWSQHVPVPPSFPLEQSFTTDIFPPLALLLTVGITIHLVNTQRRAVNKFLGRSRSFLGGLQGYFIKFLFLATLALTITHFSFSLHLARNAIKTNNTTRASTDPDAPLPILGDKDFSLLLTTPLIQSLNARAGAGVNLDWLKARFIPTTPTPWVSHRDNMIRVGIARDWLLAFLVLFEGALAAWVWFRKASKISARGSEEFISSLTWLLLVIIPGLLWTVLFNAIVSTHYGLHNWKVLNSTWEWWGYFTRYIAASQAATSDASGVFLEGYRRTPEGFQIIQAVLQPLGVVLALGAVTYLARRELRVRREEEKLGGLGALEGSYDVELPQIRGVSQLDLGEVGQGGERQGGRGMMSIDLRD</sequence>
<evidence type="ECO:0000313" key="3">
    <source>
        <dbReference type="EMBL" id="RPA77592.1"/>
    </source>
</evidence>
<keyword evidence="2" id="KW-0472">Membrane</keyword>
<dbReference type="Proteomes" id="UP000275078">
    <property type="component" value="Unassembled WGS sequence"/>
</dbReference>
<dbReference type="AlphaFoldDB" id="A0A3N4HUT3"/>
<feature type="transmembrane region" description="Helical" evidence="2">
    <location>
        <begin position="259"/>
        <end position="277"/>
    </location>
</feature>
<evidence type="ECO:0000256" key="1">
    <source>
        <dbReference type="SAM" id="MobiDB-lite"/>
    </source>
</evidence>
<keyword evidence="4" id="KW-1185">Reference proteome</keyword>
<feature type="region of interest" description="Disordered" evidence="1">
    <location>
        <begin position="431"/>
        <end position="450"/>
    </location>
</feature>
<evidence type="ECO:0000256" key="2">
    <source>
        <dbReference type="SAM" id="Phobius"/>
    </source>
</evidence>
<name>A0A3N4HUT3_ASCIM</name>
<gene>
    <name evidence="3" type="ORF">BJ508DRAFT_417020</name>
</gene>
<feature type="transmembrane region" description="Helical" evidence="2">
    <location>
        <begin position="66"/>
        <end position="93"/>
    </location>
</feature>
<feature type="transmembrane region" description="Helical" evidence="2">
    <location>
        <begin position="31"/>
        <end position="54"/>
    </location>
</feature>
<feature type="transmembrane region" description="Helical" evidence="2">
    <location>
        <begin position="369"/>
        <end position="390"/>
    </location>
</feature>
<organism evidence="3 4">
    <name type="scientific">Ascobolus immersus RN42</name>
    <dbReference type="NCBI Taxonomy" id="1160509"/>
    <lineage>
        <taxon>Eukaryota</taxon>
        <taxon>Fungi</taxon>
        <taxon>Dikarya</taxon>
        <taxon>Ascomycota</taxon>
        <taxon>Pezizomycotina</taxon>
        <taxon>Pezizomycetes</taxon>
        <taxon>Pezizales</taxon>
        <taxon>Ascobolaceae</taxon>
        <taxon>Ascobolus</taxon>
    </lineage>
</organism>
<feature type="compositionally biased region" description="Gly residues" evidence="1">
    <location>
        <begin position="431"/>
        <end position="442"/>
    </location>
</feature>
<evidence type="ECO:0000313" key="4">
    <source>
        <dbReference type="Proteomes" id="UP000275078"/>
    </source>
</evidence>
<dbReference type="EMBL" id="ML119724">
    <property type="protein sequence ID" value="RPA77592.1"/>
    <property type="molecule type" value="Genomic_DNA"/>
</dbReference>
<feature type="transmembrane region" description="Helical" evidence="2">
    <location>
        <begin position="297"/>
        <end position="316"/>
    </location>
</feature>
<protein>
    <submittedName>
        <fullName evidence="3">Uncharacterized protein</fullName>
    </submittedName>
</protein>